<dbReference type="InterPro" id="IPR019763">
    <property type="entry name" value="Dynein_light_1/2_CS"/>
</dbReference>
<keyword evidence="6 13" id="KW-0493">Microtubule</keyword>
<dbReference type="Pfam" id="PF01221">
    <property type="entry name" value="Dynein_light"/>
    <property type="match status" value="1"/>
</dbReference>
<dbReference type="GO" id="GO:0051028">
    <property type="term" value="P:mRNA transport"/>
    <property type="evidence" value="ECO:0007669"/>
    <property type="project" value="UniProtKB-KW"/>
</dbReference>
<evidence type="ECO:0000256" key="12">
    <source>
        <dbReference type="ARBA" id="ARBA00023242"/>
    </source>
</evidence>
<reference evidence="15" key="1">
    <citation type="journal article" date="2023" name="Commun. Biol.">
        <title>Genome analysis of Parmales, the sister group of diatoms, reveals the evolutionary specialization of diatoms from phago-mixotrophs to photoautotrophs.</title>
        <authorList>
            <person name="Ban H."/>
            <person name="Sato S."/>
            <person name="Yoshikawa S."/>
            <person name="Yamada K."/>
            <person name="Nakamura Y."/>
            <person name="Ichinomiya M."/>
            <person name="Sato N."/>
            <person name="Blanc-Mathieu R."/>
            <person name="Endo H."/>
            <person name="Kuwata A."/>
            <person name="Ogata H."/>
        </authorList>
    </citation>
    <scope>NUCLEOTIDE SEQUENCE [LARGE SCALE GENOMIC DNA]</scope>
</reference>
<keyword evidence="15" id="KW-1185">Reference proteome</keyword>
<evidence type="ECO:0000313" key="15">
    <source>
        <dbReference type="Proteomes" id="UP001165065"/>
    </source>
</evidence>
<keyword evidence="5 13" id="KW-0963">Cytoplasm</keyword>
<evidence type="ECO:0000256" key="6">
    <source>
        <dbReference type="ARBA" id="ARBA00022701"/>
    </source>
</evidence>
<dbReference type="FunFam" id="3.30.740.10:FF:000005">
    <property type="entry name" value="Dynein light chain"/>
    <property type="match status" value="1"/>
</dbReference>
<evidence type="ECO:0000256" key="4">
    <source>
        <dbReference type="ARBA" id="ARBA00022448"/>
    </source>
</evidence>
<dbReference type="AlphaFoldDB" id="A0A9W7LAN2"/>
<gene>
    <name evidence="14" type="ORF">TrCOL_g1751</name>
</gene>
<dbReference type="SMART" id="SM01375">
    <property type="entry name" value="Dynein_light"/>
    <property type="match status" value="1"/>
</dbReference>
<evidence type="ECO:0000256" key="8">
    <source>
        <dbReference type="ARBA" id="ARBA00022927"/>
    </source>
</evidence>
<dbReference type="PROSITE" id="PS01239">
    <property type="entry name" value="DYNEIN_LIGHT_1"/>
    <property type="match status" value="1"/>
</dbReference>
<dbReference type="GO" id="GO:0007017">
    <property type="term" value="P:microtubule-based process"/>
    <property type="evidence" value="ECO:0007669"/>
    <property type="project" value="InterPro"/>
</dbReference>
<evidence type="ECO:0000256" key="10">
    <source>
        <dbReference type="ARBA" id="ARBA00023175"/>
    </source>
</evidence>
<dbReference type="SUPFAM" id="SSF54648">
    <property type="entry name" value="DLC"/>
    <property type="match status" value="1"/>
</dbReference>
<keyword evidence="4" id="KW-0813">Transport</keyword>
<dbReference type="PANTHER" id="PTHR11886">
    <property type="entry name" value="DYNEIN LIGHT CHAIN"/>
    <property type="match status" value="1"/>
</dbReference>
<keyword evidence="11 13" id="KW-0206">Cytoskeleton</keyword>
<dbReference type="PANTHER" id="PTHR11886:SF35">
    <property type="entry name" value="DYNEIN LIGHT CHAIN"/>
    <property type="match status" value="1"/>
</dbReference>
<accession>A0A9W7LAN2</accession>
<comment type="similarity">
    <text evidence="3 13">Belongs to the dynein light chain family.</text>
</comment>
<evidence type="ECO:0000256" key="1">
    <source>
        <dbReference type="ARBA" id="ARBA00004123"/>
    </source>
</evidence>
<dbReference type="GO" id="GO:0005868">
    <property type="term" value="C:cytoplasmic dynein complex"/>
    <property type="evidence" value="ECO:0007669"/>
    <property type="project" value="TreeGrafter"/>
</dbReference>
<evidence type="ECO:0000256" key="2">
    <source>
        <dbReference type="ARBA" id="ARBA00004245"/>
    </source>
</evidence>
<keyword evidence="10 13" id="KW-0505">Motor protein</keyword>
<dbReference type="Proteomes" id="UP001165065">
    <property type="component" value="Unassembled WGS sequence"/>
</dbReference>
<proteinExistence type="inferred from homology"/>
<evidence type="ECO:0000256" key="9">
    <source>
        <dbReference type="ARBA" id="ARBA00023017"/>
    </source>
</evidence>
<evidence type="ECO:0000313" key="14">
    <source>
        <dbReference type="EMBL" id="GMI42061.1"/>
    </source>
</evidence>
<dbReference type="GO" id="GO:0005634">
    <property type="term" value="C:nucleus"/>
    <property type="evidence" value="ECO:0007669"/>
    <property type="project" value="UniProtKB-SubCell"/>
</dbReference>
<dbReference type="GO" id="GO:0005874">
    <property type="term" value="C:microtubule"/>
    <property type="evidence" value="ECO:0007669"/>
    <property type="project" value="UniProtKB-KW"/>
</dbReference>
<keyword evidence="12" id="KW-0539">Nucleus</keyword>
<keyword evidence="8" id="KW-0653">Protein transport</keyword>
<dbReference type="EMBL" id="BRYA01000165">
    <property type="protein sequence ID" value="GMI42061.1"/>
    <property type="molecule type" value="Genomic_DNA"/>
</dbReference>
<sequence>MMWGAKVKTPVDMPDDMLKDCIQNVTSALEGVDNFEQDGQDVVGNIKKYMDKTWSPNWHVIIGKNFGSFVTHETRCFLYFYYNDKACMMYKAG</sequence>
<keyword evidence="9 13" id="KW-0243">Dynein</keyword>
<comment type="subcellular location">
    <subcellularLocation>
        <location evidence="2 13">Cytoplasm</location>
        <location evidence="2 13">Cytoskeleton</location>
    </subcellularLocation>
    <subcellularLocation>
        <location evidence="1">Nucleus</location>
    </subcellularLocation>
</comment>
<comment type="caution">
    <text evidence="14">The sequence shown here is derived from an EMBL/GenBank/DDBJ whole genome shotgun (WGS) entry which is preliminary data.</text>
</comment>
<evidence type="ECO:0000256" key="11">
    <source>
        <dbReference type="ARBA" id="ARBA00023212"/>
    </source>
</evidence>
<dbReference type="InterPro" id="IPR037177">
    <property type="entry name" value="DLC_sf"/>
</dbReference>
<name>A0A9W7LAN2_9STRA</name>
<evidence type="ECO:0000256" key="5">
    <source>
        <dbReference type="ARBA" id="ARBA00022490"/>
    </source>
</evidence>
<dbReference type="GO" id="GO:0045505">
    <property type="term" value="F:dynein intermediate chain binding"/>
    <property type="evidence" value="ECO:0007669"/>
    <property type="project" value="TreeGrafter"/>
</dbReference>
<evidence type="ECO:0000256" key="7">
    <source>
        <dbReference type="ARBA" id="ARBA00022816"/>
    </source>
</evidence>
<keyword evidence="7" id="KW-0509">mRNA transport</keyword>
<dbReference type="InterPro" id="IPR001372">
    <property type="entry name" value="Dynein_light_chain_typ-1/2"/>
</dbReference>
<evidence type="ECO:0000256" key="13">
    <source>
        <dbReference type="RuleBase" id="RU365010"/>
    </source>
</evidence>
<dbReference type="GO" id="GO:0015031">
    <property type="term" value="P:protein transport"/>
    <property type="evidence" value="ECO:0007669"/>
    <property type="project" value="UniProtKB-KW"/>
</dbReference>
<organism evidence="14 15">
    <name type="scientific">Triparma columacea</name>
    <dbReference type="NCBI Taxonomy" id="722753"/>
    <lineage>
        <taxon>Eukaryota</taxon>
        <taxon>Sar</taxon>
        <taxon>Stramenopiles</taxon>
        <taxon>Ochrophyta</taxon>
        <taxon>Bolidophyceae</taxon>
        <taxon>Parmales</taxon>
        <taxon>Triparmaceae</taxon>
        <taxon>Triparma</taxon>
    </lineage>
</organism>
<protein>
    <recommendedName>
        <fullName evidence="13">Dynein light chain</fullName>
    </recommendedName>
</protein>
<dbReference type="OrthoDB" id="10033309at2759"/>
<dbReference type="Gene3D" id="3.30.740.10">
    <property type="entry name" value="Protein Inhibitor Of Neuronal Nitric Oxide Synthase"/>
    <property type="match status" value="1"/>
</dbReference>
<evidence type="ECO:0000256" key="3">
    <source>
        <dbReference type="ARBA" id="ARBA00010156"/>
    </source>
</evidence>